<dbReference type="RefSeq" id="WP_012337314.1">
    <property type="nucleotide sequence ID" value="NC_010512.1"/>
</dbReference>
<evidence type="ECO:0000256" key="1">
    <source>
        <dbReference type="ARBA" id="ARBA00005254"/>
    </source>
</evidence>
<comment type="similarity">
    <text evidence="1">Belongs to the enoyl-CoA hydratase/isomerase family.</text>
</comment>
<dbReference type="KEGG" id="bcm:Bcenmc03_6848"/>
<accession>B1KCK5</accession>
<dbReference type="PANTHER" id="PTHR43802:SF1">
    <property type="entry name" value="IP11341P-RELATED"/>
    <property type="match status" value="1"/>
</dbReference>
<name>B1KCK5_BURO0</name>
<dbReference type="HOGENOM" id="CLU_009834_7_2_4"/>
<dbReference type="EMBL" id="CP000960">
    <property type="protein sequence ID" value="ACA95952.1"/>
    <property type="molecule type" value="Genomic_DNA"/>
</dbReference>
<protein>
    <submittedName>
        <fullName evidence="2">Enoyl-CoA hydratase/isomerase</fullName>
    </submittedName>
</protein>
<dbReference type="PANTHER" id="PTHR43802">
    <property type="entry name" value="ENOYL-COA HYDRATASE"/>
    <property type="match status" value="1"/>
</dbReference>
<gene>
    <name evidence="2" type="ordered locus">Bcenmc03_6848</name>
</gene>
<dbReference type="AlphaFoldDB" id="B1KCK5"/>
<evidence type="ECO:0000313" key="2">
    <source>
        <dbReference type="EMBL" id="ACA95952.1"/>
    </source>
</evidence>
<reference evidence="3" key="1">
    <citation type="submission" date="2008-02" db="EMBL/GenBank/DDBJ databases">
        <title>Complete sequence of chromosome 3 of Burkholderia cenocepacia MC0-3.</title>
        <authorList>
            <person name="Copeland A."/>
            <person name="Lucas S."/>
            <person name="Lapidus A."/>
            <person name="Barry K."/>
            <person name="Bruce D."/>
            <person name="Goodwin L."/>
            <person name="Glavina del Rio T."/>
            <person name="Dalin E."/>
            <person name="Tice H."/>
            <person name="Pitluck S."/>
            <person name="Chain P."/>
            <person name="Malfatti S."/>
            <person name="Shin M."/>
            <person name="Vergez L."/>
            <person name="Schmutz J."/>
            <person name="Larimer F."/>
            <person name="Land M."/>
            <person name="Hauser L."/>
            <person name="Kyrpides N."/>
            <person name="Mikhailova N."/>
            <person name="Tiedje J."/>
            <person name="Richardson P."/>
        </authorList>
    </citation>
    <scope>NUCLEOTIDE SEQUENCE [LARGE SCALE GENOMIC DNA]</scope>
    <source>
        <strain evidence="3">MC0-3</strain>
    </source>
</reference>
<proteinExistence type="inferred from homology"/>
<dbReference type="Gene3D" id="1.10.12.10">
    <property type="entry name" value="Lyase 2-enoyl-coa Hydratase, Chain A, domain 2"/>
    <property type="match status" value="1"/>
</dbReference>
<dbReference type="Gene3D" id="3.90.226.10">
    <property type="entry name" value="2-enoyl-CoA Hydratase, Chain A, domain 1"/>
    <property type="match status" value="1"/>
</dbReference>
<dbReference type="Proteomes" id="UP000002169">
    <property type="component" value="Chromosome 3"/>
</dbReference>
<dbReference type="GO" id="GO:0016853">
    <property type="term" value="F:isomerase activity"/>
    <property type="evidence" value="ECO:0007669"/>
    <property type="project" value="UniProtKB-KW"/>
</dbReference>
<dbReference type="SUPFAM" id="SSF52096">
    <property type="entry name" value="ClpP/crotonase"/>
    <property type="match status" value="1"/>
</dbReference>
<keyword evidence="2" id="KW-0413">Isomerase</keyword>
<organism evidence="2 3">
    <name type="scientific">Burkholderia orbicola (strain MC0-3)</name>
    <dbReference type="NCBI Taxonomy" id="406425"/>
    <lineage>
        <taxon>Bacteria</taxon>
        <taxon>Pseudomonadati</taxon>
        <taxon>Pseudomonadota</taxon>
        <taxon>Betaproteobacteria</taxon>
        <taxon>Burkholderiales</taxon>
        <taxon>Burkholderiaceae</taxon>
        <taxon>Burkholderia</taxon>
        <taxon>Burkholderia cepacia complex</taxon>
        <taxon>Burkholderia orbicola</taxon>
    </lineage>
</organism>
<dbReference type="InterPro" id="IPR001753">
    <property type="entry name" value="Enoyl-CoA_hydra/iso"/>
</dbReference>
<dbReference type="Pfam" id="PF00378">
    <property type="entry name" value="ECH_1"/>
    <property type="match status" value="1"/>
</dbReference>
<dbReference type="InterPro" id="IPR029045">
    <property type="entry name" value="ClpP/crotonase-like_dom_sf"/>
</dbReference>
<evidence type="ECO:0000313" key="3">
    <source>
        <dbReference type="Proteomes" id="UP000002169"/>
    </source>
</evidence>
<sequence length="271" mass="28749">MSNEQKETAAGADEIVQVHREGDVTVVTMNYPERRNAFSMRMRLALTDVFQRLMNDDPDTRAIVLTGAGGHFCAGGDLSEMHGSTPPLLALRERIAVGVRLFKLIYTGTKPVVAAVEGSCYGAGVSLAAACDVVVSADTAKYSCAFGKVGLLPDTGILWTLPQKVGGGKARELMLKGDVIDATTARRIGLVSELSASGHARDAAIAAAARFASYPPVTLALLKASLVNAGNSIEDACRLETDLNPLTRQTSDHVEAVKAFMEKRKPVFTGE</sequence>
<dbReference type="CDD" id="cd06558">
    <property type="entry name" value="crotonase-like"/>
    <property type="match status" value="1"/>
</dbReference>
<dbReference type="InterPro" id="IPR014748">
    <property type="entry name" value="Enoyl-CoA_hydra_C"/>
</dbReference>